<dbReference type="AlphaFoldDB" id="A0A8H4SQC5"/>
<evidence type="ECO:0000256" key="5">
    <source>
        <dbReference type="ARBA" id="ARBA00023002"/>
    </source>
</evidence>
<feature type="region of interest" description="Disordered" evidence="8">
    <location>
        <begin position="743"/>
        <end position="813"/>
    </location>
</feature>
<dbReference type="InterPro" id="IPR013154">
    <property type="entry name" value="ADH-like_N"/>
</dbReference>
<evidence type="ECO:0000256" key="6">
    <source>
        <dbReference type="RuleBase" id="RU361277"/>
    </source>
</evidence>
<sequence length="856" mass="94686">MSPTEHTIYRAGDGNGGFSPSSVKLPEFGPHDILVRLTHSGVCHSDIVLCQLGAPVALGHEGIGIVESVGSLVTQFKIGDRAGGGFHRDSCGHCKYCLSGRDIYCYERVTFGEGDFDNGTFGTYYIGKETYLHRIPDSLASEHAAPLQCAGATVYAALKATVTAEKRVGILGIGGLGHLAIQYADKMGADVVVYSTSASKEAEARQLGAKEFHIIENMFDTATAPIDILVICGTKYPDWDKVMTKEFLARDGTIVPLAAPVHGPLSLPAGAMFFQGYHVFSSLVGSRNIHDEMLEFSGRHGVKPMVQIFKHEGASTIKEVFELLEQNKMSAIVEQKRDAGVLNTRSHIWPVQAYAGVYAAGRRLGGDADQLVLSRRRIQNRMAQRAYRQRKESAIDVLKQKVEELERSKEEMGREFINFTSIILEQDTIKNNPQIIEHIKQSTISLLSSAREVDGNERPDAQDGDQNDLPDELPADASPDLTPPIPQAQGFDFPMMDGTEQMDYTTNPVDPMLSQQRSNSDLTPHSFDTTSYFQLPTTQTPFYDMTYQLPGSTWDSTLPNPRSYASHELNFGRRYHRASQEAAYLLASMRHAPPAWYRKVFGFCMHFETREEISSRLGEALRKSKEMTLNNWRFPFTNIGGAGTFFPDQGHSSGDLPIGNRSLEHEAYRPSEMSGFSMGPFGPSIEQIRDLRLNPQLRIIDPEYDGDFFDSDEIEICLRGYGVTIPSGKDFVTAYIDMTMFERTSDSETSSGPTTPPDMPGNGNFVEEDLDSDEPPSFSCPAGLMGMAMGAMPPPPKGKGPGEQWKTPSRRETKVKVDVERLIMCLVNSTVCLGRTPAVRPMDIRKSLKMSIVKED</sequence>
<dbReference type="SUPFAM" id="SSF50129">
    <property type="entry name" value="GroES-like"/>
    <property type="match status" value="1"/>
</dbReference>
<comment type="caution">
    <text evidence="10">The sequence shown here is derived from an EMBL/GenBank/DDBJ whole genome shotgun (WGS) entry which is preliminary data.</text>
</comment>
<dbReference type="SUPFAM" id="SSF51735">
    <property type="entry name" value="NAD(P)-binding Rossmann-fold domains"/>
    <property type="match status" value="1"/>
</dbReference>
<feature type="compositionally biased region" description="Acidic residues" evidence="8">
    <location>
        <begin position="462"/>
        <end position="474"/>
    </location>
</feature>
<dbReference type="InterPro" id="IPR046347">
    <property type="entry name" value="bZIP_sf"/>
</dbReference>
<dbReference type="PANTHER" id="PTHR42940">
    <property type="entry name" value="ALCOHOL DEHYDROGENASE 1-RELATED"/>
    <property type="match status" value="1"/>
</dbReference>
<evidence type="ECO:0000256" key="4">
    <source>
        <dbReference type="ARBA" id="ARBA00022833"/>
    </source>
</evidence>
<gene>
    <name evidence="10" type="ORF">FGADI_13273</name>
</gene>
<dbReference type="GO" id="GO:0003700">
    <property type="term" value="F:DNA-binding transcription factor activity"/>
    <property type="evidence" value="ECO:0007669"/>
    <property type="project" value="InterPro"/>
</dbReference>
<dbReference type="FunFam" id="3.40.50.720:FF:000022">
    <property type="entry name" value="Cinnamyl alcohol dehydrogenase"/>
    <property type="match status" value="1"/>
</dbReference>
<dbReference type="InterPro" id="IPR013149">
    <property type="entry name" value="ADH-like_C"/>
</dbReference>
<dbReference type="CDD" id="cd14688">
    <property type="entry name" value="bZIP_YAP"/>
    <property type="match status" value="1"/>
</dbReference>
<comment type="similarity">
    <text evidence="2 6">Belongs to the zinc-containing alcohol dehydrogenase family.</text>
</comment>
<dbReference type="GO" id="GO:0005737">
    <property type="term" value="C:cytoplasm"/>
    <property type="evidence" value="ECO:0007669"/>
    <property type="project" value="TreeGrafter"/>
</dbReference>
<reference evidence="10" key="2">
    <citation type="submission" date="2020-05" db="EMBL/GenBank/DDBJ databases">
        <authorList>
            <person name="Kim H.-S."/>
            <person name="Proctor R.H."/>
            <person name="Brown D.W."/>
        </authorList>
    </citation>
    <scope>NUCLEOTIDE SEQUENCE</scope>
    <source>
        <strain evidence="10">NRRL 45417</strain>
    </source>
</reference>
<keyword evidence="11" id="KW-1185">Reference proteome</keyword>
<dbReference type="GO" id="GO:0004022">
    <property type="term" value="F:alcohol dehydrogenase (NAD+) activity"/>
    <property type="evidence" value="ECO:0007669"/>
    <property type="project" value="TreeGrafter"/>
</dbReference>
<dbReference type="Gene3D" id="3.90.180.10">
    <property type="entry name" value="Medium-chain alcohol dehydrogenases, catalytic domain"/>
    <property type="match status" value="1"/>
</dbReference>
<dbReference type="SUPFAM" id="SSF57959">
    <property type="entry name" value="Leucine zipper domain"/>
    <property type="match status" value="1"/>
</dbReference>
<feature type="coiled-coil region" evidence="7">
    <location>
        <begin position="388"/>
        <end position="415"/>
    </location>
</feature>
<proteinExistence type="inferred from homology"/>
<feature type="compositionally biased region" description="Low complexity" evidence="8">
    <location>
        <begin position="781"/>
        <end position="791"/>
    </location>
</feature>
<dbReference type="InterPro" id="IPR029752">
    <property type="entry name" value="D-isomer_DH_CS1"/>
</dbReference>
<feature type="domain" description="BZIP" evidence="9">
    <location>
        <begin position="375"/>
        <end position="390"/>
    </location>
</feature>
<organism evidence="10 11">
    <name type="scientific">Fusarium gaditjirri</name>
    <dbReference type="NCBI Taxonomy" id="282569"/>
    <lineage>
        <taxon>Eukaryota</taxon>
        <taxon>Fungi</taxon>
        <taxon>Dikarya</taxon>
        <taxon>Ascomycota</taxon>
        <taxon>Pezizomycotina</taxon>
        <taxon>Sordariomycetes</taxon>
        <taxon>Hypocreomycetidae</taxon>
        <taxon>Hypocreales</taxon>
        <taxon>Nectriaceae</taxon>
        <taxon>Fusarium</taxon>
        <taxon>Fusarium nisikadoi species complex</taxon>
    </lineage>
</organism>
<keyword evidence="7" id="KW-0175">Coiled coil</keyword>
<dbReference type="EMBL" id="JABFAI010000517">
    <property type="protein sequence ID" value="KAF4943646.1"/>
    <property type="molecule type" value="Genomic_DNA"/>
</dbReference>
<evidence type="ECO:0000259" key="9">
    <source>
        <dbReference type="PROSITE" id="PS00036"/>
    </source>
</evidence>
<dbReference type="Gene3D" id="1.20.5.170">
    <property type="match status" value="1"/>
</dbReference>
<dbReference type="Pfam" id="PF00170">
    <property type="entry name" value="bZIP_1"/>
    <property type="match status" value="1"/>
</dbReference>
<feature type="compositionally biased region" description="Basic and acidic residues" evidence="8">
    <location>
        <begin position="452"/>
        <end position="461"/>
    </location>
</feature>
<dbReference type="GO" id="GO:0008270">
    <property type="term" value="F:zinc ion binding"/>
    <property type="evidence" value="ECO:0007669"/>
    <property type="project" value="InterPro"/>
</dbReference>
<dbReference type="Proteomes" id="UP000604273">
    <property type="component" value="Unassembled WGS sequence"/>
</dbReference>
<dbReference type="InterPro" id="IPR004827">
    <property type="entry name" value="bZIP"/>
</dbReference>
<dbReference type="PROSITE" id="PS00065">
    <property type="entry name" value="D_2_HYDROXYACID_DH_1"/>
    <property type="match status" value="1"/>
</dbReference>
<dbReference type="InterPro" id="IPR020843">
    <property type="entry name" value="ER"/>
</dbReference>
<evidence type="ECO:0000256" key="2">
    <source>
        <dbReference type="ARBA" id="ARBA00008072"/>
    </source>
</evidence>
<dbReference type="OrthoDB" id="3555317at2759"/>
<keyword evidence="5" id="KW-0560">Oxidoreductase</keyword>
<dbReference type="Pfam" id="PF00107">
    <property type="entry name" value="ADH_zinc_N"/>
    <property type="match status" value="1"/>
</dbReference>
<keyword evidence="3 6" id="KW-0479">Metal-binding</keyword>
<evidence type="ECO:0000256" key="7">
    <source>
        <dbReference type="SAM" id="Coils"/>
    </source>
</evidence>
<dbReference type="InterPro" id="IPR011032">
    <property type="entry name" value="GroES-like_sf"/>
</dbReference>
<name>A0A8H4SQC5_9HYPO</name>
<dbReference type="InterPro" id="IPR036291">
    <property type="entry name" value="NAD(P)-bd_dom_sf"/>
</dbReference>
<evidence type="ECO:0000256" key="1">
    <source>
        <dbReference type="ARBA" id="ARBA00001947"/>
    </source>
</evidence>
<dbReference type="PROSITE" id="PS00059">
    <property type="entry name" value="ADH_ZINC"/>
    <property type="match status" value="1"/>
</dbReference>
<dbReference type="CDD" id="cd05283">
    <property type="entry name" value="CAD1"/>
    <property type="match status" value="1"/>
</dbReference>
<dbReference type="Pfam" id="PF08240">
    <property type="entry name" value="ADH_N"/>
    <property type="match status" value="1"/>
</dbReference>
<dbReference type="Gene3D" id="3.40.50.720">
    <property type="entry name" value="NAD(P)-binding Rossmann-like Domain"/>
    <property type="match status" value="1"/>
</dbReference>
<protein>
    <recommendedName>
        <fullName evidence="9">BZIP domain-containing protein</fullName>
    </recommendedName>
</protein>
<accession>A0A8H4SQC5</accession>
<dbReference type="SMART" id="SM00829">
    <property type="entry name" value="PKS_ER"/>
    <property type="match status" value="1"/>
</dbReference>
<dbReference type="PANTHER" id="PTHR42940:SF8">
    <property type="entry name" value="VACUOLAR PROTEIN SORTING-ASSOCIATED PROTEIN 11"/>
    <property type="match status" value="1"/>
</dbReference>
<feature type="region of interest" description="Disordered" evidence="8">
    <location>
        <begin position="452"/>
        <end position="509"/>
    </location>
</feature>
<keyword evidence="4 6" id="KW-0862">Zinc</keyword>
<evidence type="ECO:0000313" key="10">
    <source>
        <dbReference type="EMBL" id="KAF4943646.1"/>
    </source>
</evidence>
<comment type="cofactor">
    <cofactor evidence="1 6">
        <name>Zn(2+)</name>
        <dbReference type="ChEBI" id="CHEBI:29105"/>
    </cofactor>
</comment>
<dbReference type="SMART" id="SM00338">
    <property type="entry name" value="BRLZ"/>
    <property type="match status" value="1"/>
</dbReference>
<evidence type="ECO:0000256" key="8">
    <source>
        <dbReference type="SAM" id="MobiDB-lite"/>
    </source>
</evidence>
<evidence type="ECO:0000313" key="11">
    <source>
        <dbReference type="Proteomes" id="UP000604273"/>
    </source>
</evidence>
<dbReference type="InterPro" id="IPR047109">
    <property type="entry name" value="CAD-like"/>
</dbReference>
<dbReference type="PROSITE" id="PS00036">
    <property type="entry name" value="BZIP_BASIC"/>
    <property type="match status" value="1"/>
</dbReference>
<reference evidence="10" key="1">
    <citation type="journal article" date="2020" name="BMC Genomics">
        <title>Correction to: Identification and distribution of gene clusters required for synthesis of sphingolipid metabolism inhibitors in diverse species of the filamentous fungus Fusarium.</title>
        <authorList>
            <person name="Kim H.S."/>
            <person name="Lohmar J.M."/>
            <person name="Busman M."/>
            <person name="Brown D.W."/>
            <person name="Naumann T.A."/>
            <person name="Divon H.H."/>
            <person name="Lysoe E."/>
            <person name="Uhlig S."/>
            <person name="Proctor R.H."/>
        </authorList>
    </citation>
    <scope>NUCLEOTIDE SEQUENCE</scope>
    <source>
        <strain evidence="10">NRRL 45417</strain>
    </source>
</reference>
<dbReference type="InterPro" id="IPR002328">
    <property type="entry name" value="ADH_Zn_CS"/>
</dbReference>
<evidence type="ECO:0000256" key="3">
    <source>
        <dbReference type="ARBA" id="ARBA00022723"/>
    </source>
</evidence>